<dbReference type="PROSITE" id="PS50102">
    <property type="entry name" value="RRM"/>
    <property type="match status" value="2"/>
</dbReference>
<dbReference type="InterPro" id="IPR012677">
    <property type="entry name" value="Nucleotide-bd_a/b_plait_sf"/>
</dbReference>
<dbReference type="InterPro" id="IPR000504">
    <property type="entry name" value="RRM_dom"/>
</dbReference>
<dbReference type="AlphaFoldDB" id="A0AAN8RLF9"/>
<protein>
    <recommendedName>
        <fullName evidence="4">Nucleolar protein 12</fullName>
    </recommendedName>
</protein>
<evidence type="ECO:0000256" key="1">
    <source>
        <dbReference type="ARBA" id="ARBA00002475"/>
    </source>
</evidence>
<evidence type="ECO:0000256" key="3">
    <source>
        <dbReference type="ARBA" id="ARBA00007077"/>
    </source>
</evidence>
<evidence type="ECO:0000256" key="4">
    <source>
        <dbReference type="ARBA" id="ARBA00015520"/>
    </source>
</evidence>
<evidence type="ECO:0000256" key="2">
    <source>
        <dbReference type="ARBA" id="ARBA00004604"/>
    </source>
</evidence>
<evidence type="ECO:0000256" key="7">
    <source>
        <dbReference type="PROSITE-ProRule" id="PRU00176"/>
    </source>
</evidence>
<dbReference type="Proteomes" id="UP001307849">
    <property type="component" value="Unassembled WGS sequence"/>
</dbReference>
<feature type="domain" description="RRM" evidence="9">
    <location>
        <begin position="393"/>
        <end position="475"/>
    </location>
</feature>
<comment type="subcellular location">
    <subcellularLocation>
        <location evidence="2">Nucleus</location>
        <location evidence="2">Nucleolus</location>
    </subcellularLocation>
</comment>
<dbReference type="PANTHER" id="PTHR23236">
    <property type="entry name" value="EUKARYOTIC TRANSLATION INITIATION FACTOR 4B/4H"/>
    <property type="match status" value="1"/>
</dbReference>
<accession>A0AAN8RLF9</accession>
<gene>
    <name evidence="10" type="primary">NOP12</name>
    <name evidence="10" type="ORF">TWF506_002382</name>
</gene>
<feature type="compositionally biased region" description="Basic residues" evidence="8">
    <location>
        <begin position="553"/>
        <end position="576"/>
    </location>
</feature>
<evidence type="ECO:0000259" key="9">
    <source>
        <dbReference type="PROSITE" id="PS50102"/>
    </source>
</evidence>
<evidence type="ECO:0000256" key="8">
    <source>
        <dbReference type="SAM" id="MobiDB-lite"/>
    </source>
</evidence>
<keyword evidence="5 7" id="KW-0694">RNA-binding</keyword>
<reference evidence="10 11" key="1">
    <citation type="submission" date="2019-10" db="EMBL/GenBank/DDBJ databases">
        <authorList>
            <person name="Palmer J.M."/>
        </authorList>
    </citation>
    <scope>NUCLEOTIDE SEQUENCE [LARGE SCALE GENOMIC DNA]</scope>
    <source>
        <strain evidence="10 11">TWF506</strain>
    </source>
</reference>
<evidence type="ECO:0000256" key="6">
    <source>
        <dbReference type="ARBA" id="ARBA00023242"/>
    </source>
</evidence>
<dbReference type="GO" id="GO:0019843">
    <property type="term" value="F:rRNA binding"/>
    <property type="evidence" value="ECO:0007669"/>
    <property type="project" value="TreeGrafter"/>
</dbReference>
<feature type="region of interest" description="Disordered" evidence="8">
    <location>
        <begin position="532"/>
        <end position="576"/>
    </location>
</feature>
<evidence type="ECO:0000313" key="11">
    <source>
        <dbReference type="Proteomes" id="UP001307849"/>
    </source>
</evidence>
<dbReference type="GO" id="GO:0000463">
    <property type="term" value="P:maturation of LSU-rRNA from tricistronic rRNA transcript (SSU-rRNA, 5.8S rRNA, LSU-rRNA)"/>
    <property type="evidence" value="ECO:0007669"/>
    <property type="project" value="TreeGrafter"/>
</dbReference>
<dbReference type="SUPFAM" id="SSF54928">
    <property type="entry name" value="RNA-binding domain, RBD"/>
    <property type="match status" value="2"/>
</dbReference>
<evidence type="ECO:0000256" key="5">
    <source>
        <dbReference type="ARBA" id="ARBA00022884"/>
    </source>
</evidence>
<proteinExistence type="inferred from homology"/>
<feature type="compositionally biased region" description="Basic and acidic residues" evidence="8">
    <location>
        <begin position="265"/>
        <end position="280"/>
    </location>
</feature>
<dbReference type="InterPro" id="IPR035979">
    <property type="entry name" value="RBD_domain_sf"/>
</dbReference>
<organism evidence="10 11">
    <name type="scientific">Arthrobotrys conoides</name>
    <dbReference type="NCBI Taxonomy" id="74498"/>
    <lineage>
        <taxon>Eukaryota</taxon>
        <taxon>Fungi</taxon>
        <taxon>Dikarya</taxon>
        <taxon>Ascomycota</taxon>
        <taxon>Pezizomycotina</taxon>
        <taxon>Orbiliomycetes</taxon>
        <taxon>Orbiliales</taxon>
        <taxon>Orbiliaceae</taxon>
        <taxon>Arthrobotrys</taxon>
    </lineage>
</organism>
<comment type="function">
    <text evidence="1">Involved in pre-25S rRNA processing.</text>
</comment>
<feature type="domain" description="RRM" evidence="9">
    <location>
        <begin position="287"/>
        <end position="385"/>
    </location>
</feature>
<comment type="caution">
    <text evidence="10">The sequence shown here is derived from an EMBL/GenBank/DDBJ whole genome shotgun (WGS) entry which is preliminary data.</text>
</comment>
<feature type="compositionally biased region" description="Basic and acidic residues" evidence="8">
    <location>
        <begin position="1"/>
        <end position="32"/>
    </location>
</feature>
<keyword evidence="11" id="KW-1185">Reference proteome</keyword>
<feature type="compositionally biased region" description="Acidic residues" evidence="8">
    <location>
        <begin position="228"/>
        <end position="264"/>
    </location>
</feature>
<dbReference type="SMART" id="SM00360">
    <property type="entry name" value="RRM"/>
    <property type="match status" value="2"/>
</dbReference>
<dbReference type="PANTHER" id="PTHR23236:SF25">
    <property type="entry name" value="RNA-BINDING PROTEIN 34"/>
    <property type="match status" value="1"/>
</dbReference>
<feature type="compositionally biased region" description="Acidic residues" evidence="8">
    <location>
        <begin position="112"/>
        <end position="124"/>
    </location>
</feature>
<feature type="compositionally biased region" description="Basic and acidic residues" evidence="8">
    <location>
        <begin position="38"/>
        <end position="57"/>
    </location>
</feature>
<feature type="compositionally biased region" description="Acidic residues" evidence="8">
    <location>
        <begin position="193"/>
        <end position="202"/>
    </location>
</feature>
<feature type="compositionally biased region" description="Basic and acidic residues" evidence="8">
    <location>
        <begin position="203"/>
        <end position="227"/>
    </location>
</feature>
<comment type="similarity">
    <text evidence="3">Belongs to the RRM RBM34 family.</text>
</comment>
<feature type="region of interest" description="Disordered" evidence="8">
    <location>
        <begin position="1"/>
        <end position="70"/>
    </location>
</feature>
<dbReference type="Gene3D" id="3.30.70.330">
    <property type="match status" value="2"/>
</dbReference>
<dbReference type="EMBL" id="JAVHJM010000010">
    <property type="protein sequence ID" value="KAK6504175.1"/>
    <property type="molecule type" value="Genomic_DNA"/>
</dbReference>
<feature type="region of interest" description="Disordered" evidence="8">
    <location>
        <begin position="97"/>
        <end position="280"/>
    </location>
</feature>
<evidence type="ECO:0000313" key="10">
    <source>
        <dbReference type="EMBL" id="KAK6504175.1"/>
    </source>
</evidence>
<dbReference type="Pfam" id="PF00076">
    <property type="entry name" value="RRM_1"/>
    <property type="match status" value="1"/>
</dbReference>
<name>A0AAN8RLF9_9PEZI</name>
<feature type="compositionally biased region" description="Basic and acidic residues" evidence="8">
    <location>
        <begin position="158"/>
        <end position="192"/>
    </location>
</feature>
<sequence>MSKKSKLAEGEVIDSAKEEKKEEKKEKKEKKENKGKKEKSDKGDKKEKKEPKSKSKTTEQSTSKSLFDAPAKAVDDSLASLFSTNAGPVKIAVINSRRPLVRRKEREVEVNASDDDEDEDEEIPNEIANALAARDEALNKDKKKKRKRTTEPEIEDVYMDKLRDEEPEPRKKQKKSTKEVKQPKKEKVVKDGEEGEDEEMADTDGKIGDADAKSDSKNEGDDLSSEKEEGDGDEQEEDESEDGEGEEVEDEEDEDDEDAEEEDKPQERIRHETEGDLQNREFEKANCTVFVGNLPSSIITDKAEHKALQSAFKAHGVVSSIRFRSIAFSDQIPRKAAFITKALHVDQTNVNAYVVFKTPEAARSSLKLNGTVVLNHHIRVDSVAHPAKNDSRKCVFVGNLDFEAAEESLWKHFSTCGKVENVRLVRDAKTNVGKGFAYVQFADDVDVEKALLLNDKPMEVEKGRKRKLRVTRAKNMRKKAVPDSAPGAVRSAKKNGVYVPKADPRQSGAAGRAGKLFGRAGGAKMRKIEDTGVYEGTRAAPGMDVGLRTGGSGKKKGGARARKTVRSAAWKKKPAK</sequence>
<keyword evidence="6" id="KW-0539">Nucleus</keyword>
<dbReference type="GO" id="GO:0005730">
    <property type="term" value="C:nucleolus"/>
    <property type="evidence" value="ECO:0007669"/>
    <property type="project" value="UniProtKB-SubCell"/>
</dbReference>